<evidence type="ECO:0000313" key="2">
    <source>
        <dbReference type="Proteomes" id="UP001377168"/>
    </source>
</evidence>
<comment type="caution">
    <text evidence="1">The sequence shown here is derived from an EMBL/GenBank/DDBJ whole genome shotgun (WGS) entry which is preliminary data.</text>
</comment>
<dbReference type="EMBL" id="JBBKAJ010000022">
    <property type="protein sequence ID" value="MEJ8639814.1"/>
    <property type="molecule type" value="Genomic_DNA"/>
</dbReference>
<name>A0ACC6Q863_9ACTN</name>
<keyword evidence="2" id="KW-1185">Reference proteome</keyword>
<reference evidence="1" key="1">
    <citation type="submission" date="2024-03" db="EMBL/GenBank/DDBJ databases">
        <title>Novel Streptomyces species of biotechnological and ecological value are a feature of Machair soil.</title>
        <authorList>
            <person name="Prole J.R."/>
            <person name="Goodfellow M."/>
            <person name="Allenby N."/>
            <person name="Ward A.C."/>
        </authorList>
    </citation>
    <scope>NUCLEOTIDE SEQUENCE</scope>
    <source>
        <strain evidence="1">MS2.AVA.5</strain>
    </source>
</reference>
<organism evidence="1 2">
    <name type="scientific">Streptomyces achmelvichensis</name>
    <dbReference type="NCBI Taxonomy" id="3134111"/>
    <lineage>
        <taxon>Bacteria</taxon>
        <taxon>Bacillati</taxon>
        <taxon>Actinomycetota</taxon>
        <taxon>Actinomycetes</taxon>
        <taxon>Kitasatosporales</taxon>
        <taxon>Streptomycetaceae</taxon>
        <taxon>Streptomyces</taxon>
    </lineage>
</organism>
<protein>
    <submittedName>
        <fullName evidence="1">Uncharacterized protein</fullName>
    </submittedName>
</protein>
<dbReference type="Proteomes" id="UP001377168">
    <property type="component" value="Unassembled WGS sequence"/>
</dbReference>
<evidence type="ECO:0000313" key="1">
    <source>
        <dbReference type="EMBL" id="MEJ8639814.1"/>
    </source>
</evidence>
<proteinExistence type="predicted"/>
<accession>A0ACC6Q863</accession>
<gene>
    <name evidence="1" type="ORF">WKI67_41490</name>
</gene>
<sequence>MAGCPATEPTWQAWVTVSPGIHLEDRLGVRNPHLDLIWVVREWHPDYIANDLCWAEDDGMQTLQRTTSHGQDELKSAAAQYGGITAFDYPWRTLYPG</sequence>